<dbReference type="AlphaFoldDB" id="A0AAJ0HKF2"/>
<reference evidence="2" key="1">
    <citation type="journal article" date="2023" name="Mol. Phylogenet. Evol.">
        <title>Genome-scale phylogeny and comparative genomics of the fungal order Sordariales.</title>
        <authorList>
            <person name="Hensen N."/>
            <person name="Bonometti L."/>
            <person name="Westerberg I."/>
            <person name="Brannstrom I.O."/>
            <person name="Guillou S."/>
            <person name="Cros-Aarteil S."/>
            <person name="Calhoun S."/>
            <person name="Haridas S."/>
            <person name="Kuo A."/>
            <person name="Mondo S."/>
            <person name="Pangilinan J."/>
            <person name="Riley R."/>
            <person name="LaButti K."/>
            <person name="Andreopoulos B."/>
            <person name="Lipzen A."/>
            <person name="Chen C."/>
            <person name="Yan M."/>
            <person name="Daum C."/>
            <person name="Ng V."/>
            <person name="Clum A."/>
            <person name="Steindorff A."/>
            <person name="Ohm R.A."/>
            <person name="Martin F."/>
            <person name="Silar P."/>
            <person name="Natvig D.O."/>
            <person name="Lalanne C."/>
            <person name="Gautier V."/>
            <person name="Ament-Velasquez S.L."/>
            <person name="Kruys A."/>
            <person name="Hutchinson M.I."/>
            <person name="Powell A.J."/>
            <person name="Barry K."/>
            <person name="Miller A.N."/>
            <person name="Grigoriev I.V."/>
            <person name="Debuchy R."/>
            <person name="Gladieux P."/>
            <person name="Hiltunen Thoren M."/>
            <person name="Johannesson H."/>
        </authorList>
    </citation>
    <scope>NUCLEOTIDE SEQUENCE</scope>
    <source>
        <strain evidence="2">CBS 955.72</strain>
    </source>
</reference>
<evidence type="ECO:0000313" key="2">
    <source>
        <dbReference type="EMBL" id="KAK3356480.1"/>
    </source>
</evidence>
<feature type="compositionally biased region" description="Low complexity" evidence="1">
    <location>
        <begin position="30"/>
        <end position="49"/>
    </location>
</feature>
<dbReference type="PROSITE" id="PS51257">
    <property type="entry name" value="PROKAR_LIPOPROTEIN"/>
    <property type="match status" value="1"/>
</dbReference>
<feature type="region of interest" description="Disordered" evidence="1">
    <location>
        <begin position="30"/>
        <end position="53"/>
    </location>
</feature>
<feature type="region of interest" description="Disordered" evidence="1">
    <location>
        <begin position="76"/>
        <end position="223"/>
    </location>
</feature>
<proteinExistence type="predicted"/>
<dbReference type="EMBL" id="JAUIQD010000003">
    <property type="protein sequence ID" value="KAK3356480.1"/>
    <property type="molecule type" value="Genomic_DNA"/>
</dbReference>
<organism evidence="2 3">
    <name type="scientific">Lasiosphaeria hispida</name>
    <dbReference type="NCBI Taxonomy" id="260671"/>
    <lineage>
        <taxon>Eukaryota</taxon>
        <taxon>Fungi</taxon>
        <taxon>Dikarya</taxon>
        <taxon>Ascomycota</taxon>
        <taxon>Pezizomycotina</taxon>
        <taxon>Sordariomycetes</taxon>
        <taxon>Sordariomycetidae</taxon>
        <taxon>Sordariales</taxon>
        <taxon>Lasiosphaeriaceae</taxon>
        <taxon>Lasiosphaeria</taxon>
    </lineage>
</organism>
<comment type="caution">
    <text evidence="2">The sequence shown here is derived from an EMBL/GenBank/DDBJ whole genome shotgun (WGS) entry which is preliminary data.</text>
</comment>
<evidence type="ECO:0000313" key="3">
    <source>
        <dbReference type="Proteomes" id="UP001275084"/>
    </source>
</evidence>
<dbReference type="Proteomes" id="UP001275084">
    <property type="component" value="Unassembled WGS sequence"/>
</dbReference>
<feature type="compositionally biased region" description="Polar residues" evidence="1">
    <location>
        <begin position="82"/>
        <end position="93"/>
    </location>
</feature>
<protein>
    <submittedName>
        <fullName evidence="2">Uncharacterized protein</fullName>
    </submittedName>
</protein>
<sequence>MSRHALEPPPTLMGLMMSCNDLPSTLTSGTMTTTTAVTPPSTATRPSSTWHSEVETYASAGSTAVDQSIVINTPALPASPASKISNDSESQAPQEVRPNRHSKAKEGEKVGFVAATRPRPSAAVSGWDRSEDDEPHPESPPHQRGRLGHIISMSGLKRSLSQGDLAPRRKPSRIKSAMVRVSRQWQQHFGHGANEGGERPLPGSVAEDSTTSPPPTATPTAVH</sequence>
<reference evidence="2" key="2">
    <citation type="submission" date="2023-06" db="EMBL/GenBank/DDBJ databases">
        <authorList>
            <consortium name="Lawrence Berkeley National Laboratory"/>
            <person name="Haridas S."/>
            <person name="Hensen N."/>
            <person name="Bonometti L."/>
            <person name="Westerberg I."/>
            <person name="Brannstrom I.O."/>
            <person name="Guillou S."/>
            <person name="Cros-Aarteil S."/>
            <person name="Calhoun S."/>
            <person name="Kuo A."/>
            <person name="Mondo S."/>
            <person name="Pangilinan J."/>
            <person name="Riley R."/>
            <person name="Labutti K."/>
            <person name="Andreopoulos B."/>
            <person name="Lipzen A."/>
            <person name="Chen C."/>
            <person name="Yanf M."/>
            <person name="Daum C."/>
            <person name="Ng V."/>
            <person name="Clum A."/>
            <person name="Steindorff A."/>
            <person name="Ohm R."/>
            <person name="Martin F."/>
            <person name="Silar P."/>
            <person name="Natvig D."/>
            <person name="Lalanne C."/>
            <person name="Gautier V."/>
            <person name="Ament-Velasquez S.L."/>
            <person name="Kruys A."/>
            <person name="Hutchinson M.I."/>
            <person name="Powell A.J."/>
            <person name="Barry K."/>
            <person name="Miller A.N."/>
            <person name="Grigoriev I.V."/>
            <person name="Debuchy R."/>
            <person name="Gladieux P."/>
            <person name="Thoren M.H."/>
            <person name="Johannesson H."/>
        </authorList>
    </citation>
    <scope>NUCLEOTIDE SEQUENCE</scope>
    <source>
        <strain evidence="2">CBS 955.72</strain>
    </source>
</reference>
<keyword evidence="3" id="KW-1185">Reference proteome</keyword>
<name>A0AAJ0HKF2_9PEZI</name>
<accession>A0AAJ0HKF2</accession>
<gene>
    <name evidence="2" type="ORF">B0T25DRAFT_516124</name>
</gene>
<evidence type="ECO:0000256" key="1">
    <source>
        <dbReference type="SAM" id="MobiDB-lite"/>
    </source>
</evidence>